<gene>
    <name evidence="1" type="ORF">DW672_03600</name>
</gene>
<organism evidence="1 2">
    <name type="scientific">[Ruminococcus] lactaris</name>
    <dbReference type="NCBI Taxonomy" id="46228"/>
    <lineage>
        <taxon>Bacteria</taxon>
        <taxon>Bacillati</taxon>
        <taxon>Bacillota</taxon>
        <taxon>Clostridia</taxon>
        <taxon>Lachnospirales</taxon>
        <taxon>Lachnospiraceae</taxon>
        <taxon>Mediterraneibacter</taxon>
    </lineage>
</organism>
<proteinExistence type="predicted"/>
<name>A0A414P7Z6_9FIRM</name>
<protein>
    <submittedName>
        <fullName evidence="1">Uncharacterized protein</fullName>
    </submittedName>
</protein>
<evidence type="ECO:0000313" key="2">
    <source>
        <dbReference type="Proteomes" id="UP000284902"/>
    </source>
</evidence>
<dbReference type="AlphaFoldDB" id="A0A414P7Z6"/>
<dbReference type="RefSeq" id="WP_118212586.1">
    <property type="nucleotide sequence ID" value="NZ_JAQEAN010000008.1"/>
</dbReference>
<reference evidence="1 2" key="1">
    <citation type="submission" date="2018-08" db="EMBL/GenBank/DDBJ databases">
        <title>A genome reference for cultivated species of the human gut microbiota.</title>
        <authorList>
            <person name="Zou Y."/>
            <person name="Xue W."/>
            <person name="Luo G."/>
        </authorList>
    </citation>
    <scope>NUCLEOTIDE SEQUENCE [LARGE SCALE GENOMIC DNA]</scope>
    <source>
        <strain evidence="1 2">AM25-1LB</strain>
    </source>
</reference>
<dbReference type="EMBL" id="QRHG01000006">
    <property type="protein sequence ID" value="RHF62336.1"/>
    <property type="molecule type" value="Genomic_DNA"/>
</dbReference>
<sequence>MINLKELVGRKIRITDIDEIEYEGVVDEYIDAEDNVPEEIEAIILINLKKIDDSDIFGNPIEFTAPEIKNIDVME</sequence>
<comment type="caution">
    <text evidence="1">The sequence shown here is derived from an EMBL/GenBank/DDBJ whole genome shotgun (WGS) entry which is preliminary data.</text>
</comment>
<dbReference type="Proteomes" id="UP000284902">
    <property type="component" value="Unassembled WGS sequence"/>
</dbReference>
<accession>A0A414P7Z6</accession>
<evidence type="ECO:0000313" key="1">
    <source>
        <dbReference type="EMBL" id="RHF62336.1"/>
    </source>
</evidence>